<reference evidence="1 2" key="1">
    <citation type="submission" date="2024-01" db="EMBL/GenBank/DDBJ databases">
        <title>Genome assemblies of Stephania.</title>
        <authorList>
            <person name="Yang L."/>
        </authorList>
    </citation>
    <scope>NUCLEOTIDE SEQUENCE [LARGE SCALE GENOMIC DNA]</scope>
    <source>
        <strain evidence="1">JXDWG</strain>
        <tissue evidence="1">Leaf</tissue>
    </source>
</reference>
<organism evidence="1 2">
    <name type="scientific">Stephania cephalantha</name>
    <dbReference type="NCBI Taxonomy" id="152367"/>
    <lineage>
        <taxon>Eukaryota</taxon>
        <taxon>Viridiplantae</taxon>
        <taxon>Streptophyta</taxon>
        <taxon>Embryophyta</taxon>
        <taxon>Tracheophyta</taxon>
        <taxon>Spermatophyta</taxon>
        <taxon>Magnoliopsida</taxon>
        <taxon>Ranunculales</taxon>
        <taxon>Menispermaceae</taxon>
        <taxon>Menispermoideae</taxon>
        <taxon>Cissampelideae</taxon>
        <taxon>Stephania</taxon>
    </lineage>
</organism>
<dbReference type="EMBL" id="JBBNAG010000008">
    <property type="protein sequence ID" value="KAK9112302.1"/>
    <property type="molecule type" value="Genomic_DNA"/>
</dbReference>
<dbReference type="Proteomes" id="UP001419268">
    <property type="component" value="Unassembled WGS sequence"/>
</dbReference>
<keyword evidence="2" id="KW-1185">Reference proteome</keyword>
<evidence type="ECO:0000313" key="2">
    <source>
        <dbReference type="Proteomes" id="UP001419268"/>
    </source>
</evidence>
<protein>
    <submittedName>
        <fullName evidence="1">Uncharacterized protein</fullName>
    </submittedName>
</protein>
<name>A0AAP0IBQ8_9MAGN</name>
<evidence type="ECO:0000313" key="1">
    <source>
        <dbReference type="EMBL" id="KAK9112302.1"/>
    </source>
</evidence>
<sequence>MDQKYVTLAFSLLNLQISTCCFSSHGTEEEPSMASSSSLMATLPHLGSSTHHGRDNRFPSRARLSLIFPSPLVSCRAPNEFNFKSSSISLRSRSNILSRTRQTDLQCNSIVGRPICRMQYA</sequence>
<accession>A0AAP0IBQ8</accession>
<gene>
    <name evidence="1" type="ORF">Scep_019821</name>
</gene>
<dbReference type="AlphaFoldDB" id="A0AAP0IBQ8"/>
<proteinExistence type="predicted"/>
<comment type="caution">
    <text evidence="1">The sequence shown here is derived from an EMBL/GenBank/DDBJ whole genome shotgun (WGS) entry which is preliminary data.</text>
</comment>